<sequence length="267" mass="28191">MNSNHYSKLGTLLLVFAVAVAAVSPAAAVASVDADGVPEEAEVGEEVSVTYTLSDLYAGDTPSDWTLEGQTNLTNASWTVTAYGVDGDQIADSQNFGGDSFDYAVSSSDDMDEIEVTVMGTVPEVAEWSYEPEERFTVTEFTEVRSGGGTTTIDSYDAHHYTADSKEARNAIEDAEAAIEDAESNGADVSAAQDALDNAVGFYENGDFDRAVQNAQDAADEAESSQSSAQTRSMLLYGGAGLVALLVLAGVGYLLYQRQGDDYDKLG</sequence>
<comment type="caution">
    <text evidence="3">The sequence shown here is derived from an EMBL/GenBank/DDBJ whole genome shotgun (WGS) entry which is preliminary data.</text>
</comment>
<dbReference type="AlphaFoldDB" id="A0AAV3T9X6"/>
<protein>
    <submittedName>
        <fullName evidence="3">Uncharacterized protein</fullName>
    </submittedName>
</protein>
<keyword evidence="2" id="KW-1133">Transmembrane helix</keyword>
<evidence type="ECO:0000313" key="3">
    <source>
        <dbReference type="EMBL" id="GAA0672025.1"/>
    </source>
</evidence>
<evidence type="ECO:0000256" key="1">
    <source>
        <dbReference type="SAM" id="Coils"/>
    </source>
</evidence>
<dbReference type="RefSeq" id="WP_343773687.1">
    <property type="nucleotide sequence ID" value="NZ_BAAADV010000003.1"/>
</dbReference>
<feature type="coiled-coil region" evidence="1">
    <location>
        <begin position="158"/>
        <end position="232"/>
    </location>
</feature>
<organism evidence="3 4">
    <name type="scientific">Natronoarchaeum mannanilyticum</name>
    <dbReference type="NCBI Taxonomy" id="926360"/>
    <lineage>
        <taxon>Archaea</taxon>
        <taxon>Methanobacteriati</taxon>
        <taxon>Methanobacteriota</taxon>
        <taxon>Stenosarchaea group</taxon>
        <taxon>Halobacteria</taxon>
        <taxon>Halobacteriales</taxon>
        <taxon>Natronoarchaeaceae</taxon>
    </lineage>
</organism>
<keyword evidence="4" id="KW-1185">Reference proteome</keyword>
<name>A0AAV3T9X6_9EURY</name>
<dbReference type="EMBL" id="BAAADV010000003">
    <property type="protein sequence ID" value="GAA0672025.1"/>
    <property type="molecule type" value="Genomic_DNA"/>
</dbReference>
<gene>
    <name evidence="3" type="ORF">GCM10009020_18290</name>
</gene>
<feature type="transmembrane region" description="Helical" evidence="2">
    <location>
        <begin position="234"/>
        <end position="256"/>
    </location>
</feature>
<accession>A0AAV3T9X6</accession>
<keyword evidence="1" id="KW-0175">Coiled coil</keyword>
<reference evidence="3 4" key="1">
    <citation type="journal article" date="2019" name="Int. J. Syst. Evol. Microbiol.">
        <title>The Global Catalogue of Microorganisms (GCM) 10K type strain sequencing project: providing services to taxonomists for standard genome sequencing and annotation.</title>
        <authorList>
            <consortium name="The Broad Institute Genomics Platform"/>
            <consortium name="The Broad Institute Genome Sequencing Center for Infectious Disease"/>
            <person name="Wu L."/>
            <person name="Ma J."/>
        </authorList>
    </citation>
    <scope>NUCLEOTIDE SEQUENCE [LARGE SCALE GENOMIC DNA]</scope>
    <source>
        <strain evidence="3 4">JCM 16328</strain>
    </source>
</reference>
<evidence type="ECO:0000313" key="4">
    <source>
        <dbReference type="Proteomes" id="UP001500420"/>
    </source>
</evidence>
<dbReference type="Proteomes" id="UP001500420">
    <property type="component" value="Unassembled WGS sequence"/>
</dbReference>
<keyword evidence="2" id="KW-0472">Membrane</keyword>
<keyword evidence="2" id="KW-0812">Transmembrane</keyword>
<evidence type="ECO:0000256" key="2">
    <source>
        <dbReference type="SAM" id="Phobius"/>
    </source>
</evidence>
<proteinExistence type="predicted"/>